<reference evidence="11 12" key="1">
    <citation type="journal article" date="2023" name="Arcadia Sci">
        <title>De novo assembly of a long-read Amblyomma americanum tick genome.</title>
        <authorList>
            <person name="Chou S."/>
            <person name="Poskanzer K.E."/>
            <person name="Rollins M."/>
            <person name="Thuy-Boun P.S."/>
        </authorList>
    </citation>
    <scope>NUCLEOTIDE SEQUENCE [LARGE SCALE GENOMIC DNA]</scope>
    <source>
        <strain evidence="11">F_SG_1</strain>
        <tissue evidence="11">Salivary glands</tissue>
    </source>
</reference>
<gene>
    <name evidence="11" type="ORF">V5799_030561</name>
</gene>
<evidence type="ECO:0000256" key="7">
    <source>
        <dbReference type="ARBA" id="ARBA00023136"/>
    </source>
</evidence>
<evidence type="ECO:0000313" key="12">
    <source>
        <dbReference type="Proteomes" id="UP001321473"/>
    </source>
</evidence>
<evidence type="ECO:0000256" key="4">
    <source>
        <dbReference type="ARBA" id="ARBA00022692"/>
    </source>
</evidence>
<dbReference type="EMBL" id="JARKHS020013365">
    <property type="protein sequence ID" value="KAK8776100.1"/>
    <property type="molecule type" value="Genomic_DNA"/>
</dbReference>
<feature type="coiled-coil region" evidence="8">
    <location>
        <begin position="138"/>
        <end position="165"/>
    </location>
</feature>
<sequence length="492" mass="54348">MYLCVQCKFCACFDFWIRLFFSCSSDQQTEEEIENKFTTLSLGFKTDRLTLTKRLELHQRHRDIAEGNIQAELKAIRELAQTLDSLYTDDERVREVVAKIRNHVDVIQQSTDRVSSQAEVYGAVQQEERMSRAFEVMVAHVENLKRASEREHRELEEARKLLLDHQLHDVANATPVKDARRRASVACFRRPSGDDSRGNLVYLDSRGRLFSIPGGSVAGSANSVPGPMRALRALNLGARRCSLPVPHAVHLPSPTAHEADAGPRVGDAGSKTECHLEEDTASSVANADGSHHHHGARDVSNGVGASSITSHEHNGLCADDSGTLQNGVLEDLVAAAVQDTLELSDRLNGVEEMDVDDLRAHGTEDEGHDVDEEEREREGGSGRMDIASIDLLHWAARVVLRVKFWLNRSRQVLAGRKRLAPVTKQRFNAARYFLGGLLVTAALVTALVVLFPGASSCPHATNSANFIALWHDLCYYGPEFVTRWSGDGPPPV</sequence>
<keyword evidence="4 10" id="KW-0812">Transmembrane</keyword>
<organism evidence="11 12">
    <name type="scientific">Amblyomma americanum</name>
    <name type="common">Lone star tick</name>
    <dbReference type="NCBI Taxonomy" id="6943"/>
    <lineage>
        <taxon>Eukaryota</taxon>
        <taxon>Metazoa</taxon>
        <taxon>Ecdysozoa</taxon>
        <taxon>Arthropoda</taxon>
        <taxon>Chelicerata</taxon>
        <taxon>Arachnida</taxon>
        <taxon>Acari</taxon>
        <taxon>Parasitiformes</taxon>
        <taxon>Ixodida</taxon>
        <taxon>Ixodoidea</taxon>
        <taxon>Ixodidae</taxon>
        <taxon>Amblyomminae</taxon>
        <taxon>Amblyomma</taxon>
    </lineage>
</organism>
<feature type="region of interest" description="Disordered" evidence="9">
    <location>
        <begin position="249"/>
        <end position="307"/>
    </location>
</feature>
<comment type="caution">
    <text evidence="11">The sequence shown here is derived from an EMBL/GenBank/DDBJ whole genome shotgun (WGS) entry which is preliminary data.</text>
</comment>
<feature type="compositionally biased region" description="Acidic residues" evidence="9">
    <location>
        <begin position="366"/>
        <end position="375"/>
    </location>
</feature>
<dbReference type="PANTHER" id="PTHR15352:SF1">
    <property type="entry name" value="KASH5-LIKE COILED-COIL DOMAIN-CONTAINING PROTEIN"/>
    <property type="match status" value="1"/>
</dbReference>
<dbReference type="PANTHER" id="PTHR15352">
    <property type="entry name" value="LYMPHOID-RESTRICTED MEMBRANE PROTEIN, JAW1"/>
    <property type="match status" value="1"/>
</dbReference>
<accession>A0AAQ4EN16</accession>
<keyword evidence="3" id="KW-0963">Cytoplasm</keyword>
<dbReference type="GO" id="GO:0005737">
    <property type="term" value="C:cytoplasm"/>
    <property type="evidence" value="ECO:0007669"/>
    <property type="project" value="UniProtKB-SubCell"/>
</dbReference>
<keyword evidence="5 10" id="KW-1133">Transmembrane helix</keyword>
<evidence type="ECO:0000256" key="10">
    <source>
        <dbReference type="SAM" id="Phobius"/>
    </source>
</evidence>
<keyword evidence="6 8" id="KW-0175">Coiled coil</keyword>
<dbReference type="InterPro" id="IPR008677">
    <property type="entry name" value="MRVI1"/>
</dbReference>
<keyword evidence="7 10" id="KW-0472">Membrane</keyword>
<dbReference type="GO" id="GO:0016020">
    <property type="term" value="C:membrane"/>
    <property type="evidence" value="ECO:0007669"/>
    <property type="project" value="UniProtKB-SubCell"/>
</dbReference>
<proteinExistence type="predicted"/>
<protein>
    <submittedName>
        <fullName evidence="11">Uncharacterized protein</fullName>
    </submittedName>
</protein>
<evidence type="ECO:0000313" key="11">
    <source>
        <dbReference type="EMBL" id="KAK8776100.1"/>
    </source>
</evidence>
<evidence type="ECO:0000256" key="9">
    <source>
        <dbReference type="SAM" id="MobiDB-lite"/>
    </source>
</evidence>
<comment type="subcellular location">
    <subcellularLocation>
        <location evidence="2">Cytoplasm</location>
    </subcellularLocation>
    <subcellularLocation>
        <location evidence="1">Membrane</location>
        <topology evidence="1">Single-pass membrane protein</topology>
    </subcellularLocation>
</comment>
<evidence type="ECO:0000256" key="8">
    <source>
        <dbReference type="SAM" id="Coils"/>
    </source>
</evidence>
<evidence type="ECO:0000256" key="3">
    <source>
        <dbReference type="ARBA" id="ARBA00022490"/>
    </source>
</evidence>
<evidence type="ECO:0000256" key="5">
    <source>
        <dbReference type="ARBA" id="ARBA00022989"/>
    </source>
</evidence>
<name>A0AAQ4EN16_AMBAM</name>
<evidence type="ECO:0000256" key="6">
    <source>
        <dbReference type="ARBA" id="ARBA00023054"/>
    </source>
</evidence>
<evidence type="ECO:0000256" key="2">
    <source>
        <dbReference type="ARBA" id="ARBA00004496"/>
    </source>
</evidence>
<feature type="transmembrane region" description="Helical" evidence="10">
    <location>
        <begin position="432"/>
        <end position="454"/>
    </location>
</feature>
<keyword evidence="12" id="KW-1185">Reference proteome</keyword>
<feature type="region of interest" description="Disordered" evidence="9">
    <location>
        <begin position="359"/>
        <end position="380"/>
    </location>
</feature>
<dbReference type="Proteomes" id="UP001321473">
    <property type="component" value="Unassembled WGS sequence"/>
</dbReference>
<dbReference type="Pfam" id="PF05781">
    <property type="entry name" value="MRVI1"/>
    <property type="match status" value="1"/>
</dbReference>
<dbReference type="AlphaFoldDB" id="A0AAQ4EN16"/>
<evidence type="ECO:0000256" key="1">
    <source>
        <dbReference type="ARBA" id="ARBA00004167"/>
    </source>
</evidence>